<gene>
    <name evidence="2" type="ORF">AVDCRST_MAG64-2904</name>
</gene>
<proteinExistence type="predicted"/>
<reference evidence="2" key="1">
    <citation type="submission" date="2020-02" db="EMBL/GenBank/DDBJ databases">
        <authorList>
            <person name="Meier V. D."/>
        </authorList>
    </citation>
    <scope>NUCLEOTIDE SEQUENCE</scope>
    <source>
        <strain evidence="2">AVDCRST_MAG64</strain>
    </source>
</reference>
<sequence length="45" mass="4921">MPHRRGTLGERAPVEKIVVVAAQRLASPAGPHQPELLGDLPRSRR</sequence>
<accession>A0A6J4PTB6</accession>
<protein>
    <submittedName>
        <fullName evidence="2">Uncharacterized protein</fullName>
    </submittedName>
</protein>
<dbReference type="AlphaFoldDB" id="A0A6J4PTB6"/>
<evidence type="ECO:0000313" key="2">
    <source>
        <dbReference type="EMBL" id="CAA9421694.1"/>
    </source>
</evidence>
<evidence type="ECO:0000256" key="1">
    <source>
        <dbReference type="SAM" id="MobiDB-lite"/>
    </source>
</evidence>
<feature type="region of interest" description="Disordered" evidence="1">
    <location>
        <begin position="25"/>
        <end position="45"/>
    </location>
</feature>
<organism evidence="2">
    <name type="scientific">uncultured Phycisphaerae bacterium</name>
    <dbReference type="NCBI Taxonomy" id="904963"/>
    <lineage>
        <taxon>Bacteria</taxon>
        <taxon>Pseudomonadati</taxon>
        <taxon>Planctomycetota</taxon>
        <taxon>Phycisphaerae</taxon>
        <taxon>environmental samples</taxon>
    </lineage>
</organism>
<name>A0A6J4PTB6_9BACT</name>
<dbReference type="EMBL" id="CADCUQ010000663">
    <property type="protein sequence ID" value="CAA9421694.1"/>
    <property type="molecule type" value="Genomic_DNA"/>
</dbReference>